<gene>
    <name evidence="2" type="ORF">MHSWG343_05650</name>
</gene>
<evidence type="ECO:0000313" key="3">
    <source>
        <dbReference type="Proteomes" id="UP000324831"/>
    </source>
</evidence>
<feature type="region of interest" description="Disordered" evidence="1">
    <location>
        <begin position="33"/>
        <end position="54"/>
    </location>
</feature>
<evidence type="ECO:0000256" key="1">
    <source>
        <dbReference type="SAM" id="MobiDB-lite"/>
    </source>
</evidence>
<dbReference type="Proteomes" id="UP000324831">
    <property type="component" value="Unassembled WGS sequence"/>
</dbReference>
<dbReference type="EMBL" id="BIMN01000002">
    <property type="protein sequence ID" value="GCE63568.1"/>
    <property type="molecule type" value="Genomic_DNA"/>
</dbReference>
<reference evidence="2 3" key="1">
    <citation type="submission" date="2019-01" db="EMBL/GenBank/DDBJ databases">
        <title>Draft genome sequences of Candidatus Mycoplasma haemohominis SWG34-3 identified from a patient with pyrexia, anemia and liver dysfunction.</title>
        <authorList>
            <person name="Sekizuka T."/>
            <person name="Hattori N."/>
            <person name="Katano H."/>
            <person name="Takuma T."/>
            <person name="Ito T."/>
            <person name="Arai N."/>
            <person name="Yanai R."/>
            <person name="Ishii S."/>
            <person name="Miura Y."/>
            <person name="Tokunaga T."/>
            <person name="Watanabe H."/>
            <person name="Nomura N."/>
            <person name="Eguchi J."/>
            <person name="Arai T."/>
            <person name="Hasegawa H."/>
            <person name="Nakamaki T."/>
            <person name="Wakita T."/>
            <person name="Niki Y."/>
            <person name="Kuroda M."/>
        </authorList>
    </citation>
    <scope>NUCLEOTIDE SEQUENCE [LARGE SCALE GENOMIC DNA]</scope>
    <source>
        <strain evidence="2">SWG34-3</strain>
    </source>
</reference>
<organism evidence="2 3">
    <name type="scientific">Candidatus Mycoplasma haematohominis</name>
    <dbReference type="NCBI Taxonomy" id="1494318"/>
    <lineage>
        <taxon>Bacteria</taxon>
        <taxon>Bacillati</taxon>
        <taxon>Mycoplasmatota</taxon>
        <taxon>Mollicutes</taxon>
        <taxon>Mycoplasmataceae</taxon>
        <taxon>Mycoplasma</taxon>
    </lineage>
</organism>
<comment type="caution">
    <text evidence="2">The sequence shown here is derived from an EMBL/GenBank/DDBJ whole genome shotgun (WGS) entry which is preliminary data.</text>
</comment>
<accession>A0A478FPX7</accession>
<sequence length="74" mass="8109">MSDLSTEFKTVASGYDASSSTALNKVCEARYKEDKSKFPDSSTTDSNDNKHKLKRNVESFCVRGGQGNLTIPTN</sequence>
<evidence type="ECO:0000313" key="2">
    <source>
        <dbReference type="EMBL" id="GCE63568.1"/>
    </source>
</evidence>
<protein>
    <submittedName>
        <fullName evidence="2">Uncharacterized protein</fullName>
    </submittedName>
</protein>
<name>A0A478FPX7_9MOLU</name>
<dbReference type="AlphaFoldDB" id="A0A478FPX7"/>
<proteinExistence type="predicted"/>